<keyword evidence="2" id="KW-0012">Acyltransferase</keyword>
<evidence type="ECO:0000259" key="3">
    <source>
        <dbReference type="PROSITE" id="PS51186"/>
    </source>
</evidence>
<evidence type="ECO:0000313" key="4">
    <source>
        <dbReference type="EMBL" id="MBC8586264.1"/>
    </source>
</evidence>
<dbReference type="PANTHER" id="PTHR10545">
    <property type="entry name" value="DIAMINE N-ACETYLTRANSFERASE"/>
    <property type="match status" value="1"/>
</dbReference>
<dbReference type="Pfam" id="PF00583">
    <property type="entry name" value="Acetyltransf_1"/>
    <property type="match status" value="2"/>
</dbReference>
<dbReference type="PROSITE" id="PS51186">
    <property type="entry name" value="GNAT"/>
    <property type="match status" value="2"/>
</dbReference>
<dbReference type="Gene3D" id="3.40.630.30">
    <property type="match status" value="2"/>
</dbReference>
<dbReference type="Proteomes" id="UP000623678">
    <property type="component" value="Unassembled WGS sequence"/>
</dbReference>
<evidence type="ECO:0000313" key="5">
    <source>
        <dbReference type="Proteomes" id="UP000623678"/>
    </source>
</evidence>
<dbReference type="PANTHER" id="PTHR10545:SF29">
    <property type="entry name" value="GH14572P-RELATED"/>
    <property type="match status" value="1"/>
</dbReference>
<reference evidence="4" key="1">
    <citation type="submission" date="2020-08" db="EMBL/GenBank/DDBJ databases">
        <title>Genome public.</title>
        <authorList>
            <person name="Liu C."/>
            <person name="Sun Q."/>
        </authorList>
    </citation>
    <scope>NUCLEOTIDE SEQUENCE</scope>
    <source>
        <strain evidence="4">NSJ-64</strain>
    </source>
</reference>
<sequence>MLRPFRAGDEQAFYDMAQVFHNSDAVIHKTPLKHFQDTFQAVIEGSPFVKGYLLEQDGKTAGYGLAFVTYSNEGGGLMYTWDEIYVDPAFRGHGLGTEFITHMEQITRESASVFRLECEDSNTRAVQLYKRLGYRPVHYRQLVKFIEDTPAQPGDITMVRPFAAYEEETFYRLAREYHASGVMDREAPFSHFKNTFREVVKGSPYIQGYFILNEGVPVGYALVCPTYSNEAGGMLITLDELFILPAFRGRGLGSGFMRYYENRYAQGSAMYRVQVVNSDKRSIDYLTKKGYEYLEYFELLKPVEK</sequence>
<dbReference type="InterPro" id="IPR016181">
    <property type="entry name" value="Acyl_CoA_acyltransferase"/>
</dbReference>
<dbReference type="GO" id="GO:0008080">
    <property type="term" value="F:N-acetyltransferase activity"/>
    <property type="evidence" value="ECO:0007669"/>
    <property type="project" value="TreeGrafter"/>
</dbReference>
<feature type="domain" description="N-acetyltransferase" evidence="3">
    <location>
        <begin position="157"/>
        <end position="305"/>
    </location>
</feature>
<dbReference type="EMBL" id="JACRTD010000009">
    <property type="protein sequence ID" value="MBC8586264.1"/>
    <property type="molecule type" value="Genomic_DNA"/>
</dbReference>
<dbReference type="AlphaFoldDB" id="A0A926ETM2"/>
<organism evidence="4 5">
    <name type="scientific">Youxingia wuxianensis</name>
    <dbReference type="NCBI Taxonomy" id="2763678"/>
    <lineage>
        <taxon>Bacteria</taxon>
        <taxon>Bacillati</taxon>
        <taxon>Bacillota</taxon>
        <taxon>Clostridia</taxon>
        <taxon>Eubacteriales</taxon>
        <taxon>Oscillospiraceae</taxon>
        <taxon>Youxingia</taxon>
    </lineage>
</organism>
<evidence type="ECO:0000256" key="2">
    <source>
        <dbReference type="ARBA" id="ARBA00023315"/>
    </source>
</evidence>
<dbReference type="CDD" id="cd04301">
    <property type="entry name" value="NAT_SF"/>
    <property type="match status" value="2"/>
</dbReference>
<feature type="domain" description="N-acetyltransferase" evidence="3">
    <location>
        <begin position="1"/>
        <end position="163"/>
    </location>
</feature>
<keyword evidence="5" id="KW-1185">Reference proteome</keyword>
<keyword evidence="1" id="KW-0808">Transferase</keyword>
<gene>
    <name evidence="4" type="ORF">H8705_11805</name>
</gene>
<dbReference type="InterPro" id="IPR000182">
    <property type="entry name" value="GNAT_dom"/>
</dbReference>
<accession>A0A926ETM2</accession>
<dbReference type="InterPro" id="IPR051016">
    <property type="entry name" value="Diverse_Substrate_AcTransf"/>
</dbReference>
<dbReference type="SUPFAM" id="SSF55729">
    <property type="entry name" value="Acyl-CoA N-acyltransferases (Nat)"/>
    <property type="match status" value="2"/>
</dbReference>
<protein>
    <submittedName>
        <fullName evidence="4">GNAT family N-acetyltransferase</fullName>
    </submittedName>
</protein>
<proteinExistence type="predicted"/>
<evidence type="ECO:0000256" key="1">
    <source>
        <dbReference type="ARBA" id="ARBA00022679"/>
    </source>
</evidence>
<comment type="caution">
    <text evidence="4">The sequence shown here is derived from an EMBL/GenBank/DDBJ whole genome shotgun (WGS) entry which is preliminary data.</text>
</comment>
<name>A0A926ETM2_9FIRM</name>
<dbReference type="RefSeq" id="WP_262395987.1">
    <property type="nucleotide sequence ID" value="NZ_JACRTD010000009.1"/>
</dbReference>